<dbReference type="OrthoDB" id="2423195at2759"/>
<protein>
    <submittedName>
        <fullName evidence="4">NFX1-type zinc finger-containing protein 1</fullName>
    </submittedName>
</protein>
<reference evidence="4" key="1">
    <citation type="submission" date="2025-08" db="UniProtKB">
        <authorList>
            <consortium name="RefSeq"/>
        </authorList>
    </citation>
    <scope>IDENTIFICATION</scope>
    <source>
        <strain evidence="4">11010-0011.00</strain>
        <tissue evidence="4">Whole body</tissue>
    </source>
</reference>
<dbReference type="GeneID" id="115627180"/>
<name>A0A6J2TPQ7_DROLE</name>
<dbReference type="InterPro" id="IPR027417">
    <property type="entry name" value="P-loop_NTPase"/>
</dbReference>
<keyword evidence="3" id="KW-1185">Reference proteome</keyword>
<dbReference type="Gene3D" id="3.40.50.300">
    <property type="entry name" value="P-loop containing nucleotide triphosphate hydrolases"/>
    <property type="match status" value="2"/>
</dbReference>
<dbReference type="InterPro" id="IPR047187">
    <property type="entry name" value="SF1_C_Upf1"/>
</dbReference>
<dbReference type="Pfam" id="PF13086">
    <property type="entry name" value="AAA_11"/>
    <property type="match status" value="1"/>
</dbReference>
<feature type="domain" description="DNA2/NAM7 helicase-like C-terminal" evidence="2">
    <location>
        <begin position="730"/>
        <end position="911"/>
    </location>
</feature>
<dbReference type="GO" id="GO:0004386">
    <property type="term" value="F:helicase activity"/>
    <property type="evidence" value="ECO:0007669"/>
    <property type="project" value="InterPro"/>
</dbReference>
<dbReference type="InterPro" id="IPR041679">
    <property type="entry name" value="DNA2/NAM7-like_C"/>
</dbReference>
<evidence type="ECO:0000313" key="3">
    <source>
        <dbReference type="Proteomes" id="UP000504634"/>
    </source>
</evidence>
<sequence length="945" mass="107400">MSDSEDDWFNKDEDEIVQGLQKQVQVKHNDETLNVDKEEHIKCSNIINQDYLNQLNLSASAVDAVQKKAGRFTAREFEKALKLSPLDMFLYFMAEDRNIFADQIATNDSQKRVMQYLDILSVLGKLELAGFDGQILSSIATQVPLLEQLKRFSVRMFAPSQKGGWDAESELMMRNMKWLLVRAHKCGLLTSQGYEFLGLLKTMLTQCRLPQILEHPLCIELAQEFKACDIVPGKQPEGCAALPIHVRAKDEIYPTREDLLRSEAEDVVNATGPVQSGDVIGYIRKQRLLLQEDFFLPLRDLVRMIRSGTEENLSELQNQGLMCRDTQIFLNPDFANAQRRGLIFVDFFSKKRQSNKRLNKLKLHFVENLKTGALLCFTSTNELENLILATVTYTEPAILREGYVGVEIVNQYNIGHIYNKPLIMFQAPAFFEPYQRVFSYLSTCSIENFPMSRYIVDGQLKTNPPAYFKSNAMYTNNGSAFTPSRLPNDMPLNGKQRVAFADALSNEFCLIQGPPGTGKTLLSVEIVKTLIENAKQIDSGPIIVLAYTNDSLDKFLLKISQYTHKILRFGSKTRQPQIAKFNVFNNVDIGLVPPRLKSVWWMVSNEYKESFQRLQELQKDFDGSEEAYQEIVASQQKLKLVAEKLNTVQVIFQFYEAKDTALIAMTTTCAARLNFLFRFLKSKIVVFEEAAEIQESHVVACLTQYTEHVIMIGDHKQLQPYTGSQANHGLNVSLFERLILAGFPVTVLNVQYRMRSCIASLLVPTFYDELVCDDTVLEYENVRMMSKNLYFVTHNESEMHLLDMSFRNNYEASQLISLASHLISGGKYKSSDIVILTPYNAQVDYIKSLLPKSMAVAVQSVDSFQGLEANIVLLSLVRSNNSGVIGFLRQPNRVCVALSRARWALYIIGDMESLKRGSKNLWTVIEKKLLSFECIGDEFPLIEVA</sequence>
<dbReference type="RefSeq" id="XP_030378641.1">
    <property type="nucleotide sequence ID" value="XM_030522781.1"/>
</dbReference>
<dbReference type="PANTHER" id="PTHR10887">
    <property type="entry name" value="DNA2/NAM7 HELICASE FAMILY"/>
    <property type="match status" value="1"/>
</dbReference>
<dbReference type="GO" id="GO:0031380">
    <property type="term" value="C:nuclear RNA-directed RNA polymerase complex"/>
    <property type="evidence" value="ECO:0007669"/>
    <property type="project" value="TreeGrafter"/>
</dbReference>
<dbReference type="InterPro" id="IPR045055">
    <property type="entry name" value="DNA2/NAM7-like"/>
</dbReference>
<organism evidence="3 4">
    <name type="scientific">Drosophila lebanonensis</name>
    <name type="common">Fruit fly</name>
    <name type="synonym">Scaptodrosophila lebanonensis</name>
    <dbReference type="NCBI Taxonomy" id="7225"/>
    <lineage>
        <taxon>Eukaryota</taxon>
        <taxon>Metazoa</taxon>
        <taxon>Ecdysozoa</taxon>
        <taxon>Arthropoda</taxon>
        <taxon>Hexapoda</taxon>
        <taxon>Insecta</taxon>
        <taxon>Pterygota</taxon>
        <taxon>Neoptera</taxon>
        <taxon>Endopterygota</taxon>
        <taxon>Diptera</taxon>
        <taxon>Brachycera</taxon>
        <taxon>Muscomorpha</taxon>
        <taxon>Ephydroidea</taxon>
        <taxon>Drosophilidae</taxon>
        <taxon>Scaptodrosophila</taxon>
    </lineage>
</organism>
<dbReference type="SUPFAM" id="SSF52540">
    <property type="entry name" value="P-loop containing nucleoside triphosphate hydrolases"/>
    <property type="match status" value="1"/>
</dbReference>
<dbReference type="PANTHER" id="PTHR10887:SF341">
    <property type="entry name" value="NFX1-TYPE ZINC FINGER-CONTAINING PROTEIN 1"/>
    <property type="match status" value="1"/>
</dbReference>
<gene>
    <name evidence="4" type="primary">LOC115627180</name>
</gene>
<dbReference type="Proteomes" id="UP000504634">
    <property type="component" value="Unplaced"/>
</dbReference>
<proteinExistence type="predicted"/>
<dbReference type="Pfam" id="PF13087">
    <property type="entry name" value="AAA_12"/>
    <property type="match status" value="1"/>
</dbReference>
<dbReference type="AlphaFoldDB" id="A0A6J2TPQ7"/>
<dbReference type="CDD" id="cd18808">
    <property type="entry name" value="SF1_C_Upf1"/>
    <property type="match status" value="1"/>
</dbReference>
<accession>A0A6J2TPQ7</accession>
<evidence type="ECO:0000259" key="1">
    <source>
        <dbReference type="Pfam" id="PF13086"/>
    </source>
</evidence>
<evidence type="ECO:0000313" key="4">
    <source>
        <dbReference type="RefSeq" id="XP_030378641.1"/>
    </source>
</evidence>
<dbReference type="GO" id="GO:0031048">
    <property type="term" value="P:regulatory ncRNA-mediated heterochromatin formation"/>
    <property type="evidence" value="ECO:0007669"/>
    <property type="project" value="TreeGrafter"/>
</dbReference>
<dbReference type="CDD" id="cd17936">
    <property type="entry name" value="EEXXEc_NFX1"/>
    <property type="match status" value="1"/>
</dbReference>
<feature type="domain" description="DNA2/NAM7 helicase helicase" evidence="1">
    <location>
        <begin position="492"/>
        <end position="724"/>
    </location>
</feature>
<dbReference type="InterPro" id="IPR041677">
    <property type="entry name" value="DNA2/NAM7_AAA_11"/>
</dbReference>
<evidence type="ECO:0000259" key="2">
    <source>
        <dbReference type="Pfam" id="PF13087"/>
    </source>
</evidence>